<evidence type="ECO:0000313" key="2">
    <source>
        <dbReference type="EMBL" id="ETE63827.1"/>
    </source>
</evidence>
<name>V8NQK2_OPHHA</name>
<dbReference type="AlphaFoldDB" id="V8NQK2"/>
<gene>
    <name evidence="2" type="ORF">L345_10406</name>
</gene>
<comment type="caution">
    <text evidence="2">The sequence shown here is derived from an EMBL/GenBank/DDBJ whole genome shotgun (WGS) entry which is preliminary data.</text>
</comment>
<sequence length="63" mass="6979">MDESFDPQHLEMTGQEEELRTIDAEKDSGIYDPSTSEVTTDAKRTRNAGRRKGGPLPGILCNL</sequence>
<protein>
    <submittedName>
        <fullName evidence="2">Uncharacterized protein</fullName>
    </submittedName>
</protein>
<feature type="compositionally biased region" description="Basic and acidic residues" evidence="1">
    <location>
        <begin position="17"/>
        <end position="29"/>
    </location>
</feature>
<reference evidence="2 3" key="1">
    <citation type="journal article" date="2013" name="Proc. Natl. Acad. Sci. U.S.A.">
        <title>The king cobra genome reveals dynamic gene evolution and adaptation in the snake venom system.</title>
        <authorList>
            <person name="Vonk F.J."/>
            <person name="Casewell N.R."/>
            <person name="Henkel C.V."/>
            <person name="Heimberg A.M."/>
            <person name="Jansen H.J."/>
            <person name="McCleary R.J."/>
            <person name="Kerkkamp H.M."/>
            <person name="Vos R.A."/>
            <person name="Guerreiro I."/>
            <person name="Calvete J.J."/>
            <person name="Wuster W."/>
            <person name="Woods A.E."/>
            <person name="Logan J.M."/>
            <person name="Harrison R.A."/>
            <person name="Castoe T.A."/>
            <person name="de Koning A.P."/>
            <person name="Pollock D.D."/>
            <person name="Yandell M."/>
            <person name="Calderon D."/>
            <person name="Renjifo C."/>
            <person name="Currier R.B."/>
            <person name="Salgado D."/>
            <person name="Pla D."/>
            <person name="Sanz L."/>
            <person name="Hyder A.S."/>
            <person name="Ribeiro J.M."/>
            <person name="Arntzen J.W."/>
            <person name="van den Thillart G.E."/>
            <person name="Boetzer M."/>
            <person name="Pirovano W."/>
            <person name="Dirks R.P."/>
            <person name="Spaink H.P."/>
            <person name="Duboule D."/>
            <person name="McGlinn E."/>
            <person name="Kini R.M."/>
            <person name="Richardson M.K."/>
        </authorList>
    </citation>
    <scope>NUCLEOTIDE SEQUENCE</scope>
    <source>
        <tissue evidence="2">Blood</tissue>
    </source>
</reference>
<feature type="region of interest" description="Disordered" evidence="1">
    <location>
        <begin position="1"/>
        <end position="63"/>
    </location>
</feature>
<dbReference type="EMBL" id="AZIM01002544">
    <property type="protein sequence ID" value="ETE63827.1"/>
    <property type="molecule type" value="Genomic_DNA"/>
</dbReference>
<accession>V8NQK2</accession>
<proteinExistence type="predicted"/>
<organism evidence="2 3">
    <name type="scientific">Ophiophagus hannah</name>
    <name type="common">King cobra</name>
    <name type="synonym">Naja hannah</name>
    <dbReference type="NCBI Taxonomy" id="8665"/>
    <lineage>
        <taxon>Eukaryota</taxon>
        <taxon>Metazoa</taxon>
        <taxon>Chordata</taxon>
        <taxon>Craniata</taxon>
        <taxon>Vertebrata</taxon>
        <taxon>Euteleostomi</taxon>
        <taxon>Lepidosauria</taxon>
        <taxon>Squamata</taxon>
        <taxon>Bifurcata</taxon>
        <taxon>Unidentata</taxon>
        <taxon>Episquamata</taxon>
        <taxon>Toxicofera</taxon>
        <taxon>Serpentes</taxon>
        <taxon>Colubroidea</taxon>
        <taxon>Elapidae</taxon>
        <taxon>Elapinae</taxon>
        <taxon>Ophiophagus</taxon>
    </lineage>
</organism>
<evidence type="ECO:0000256" key="1">
    <source>
        <dbReference type="SAM" id="MobiDB-lite"/>
    </source>
</evidence>
<keyword evidence="3" id="KW-1185">Reference proteome</keyword>
<dbReference type="Proteomes" id="UP000018936">
    <property type="component" value="Unassembled WGS sequence"/>
</dbReference>
<evidence type="ECO:0000313" key="3">
    <source>
        <dbReference type="Proteomes" id="UP000018936"/>
    </source>
</evidence>